<evidence type="ECO:0000313" key="1">
    <source>
        <dbReference type="EMBL" id="AYV84832.1"/>
    </source>
</evidence>
<dbReference type="EMBL" id="MK072424">
    <property type="protein sequence ID" value="AYV84832.1"/>
    <property type="molecule type" value="Genomic_DNA"/>
</dbReference>
<gene>
    <name evidence="1" type="ORF">Hyperionvirus42_8</name>
</gene>
<accession>A0A3G5ACF3</accession>
<proteinExistence type="predicted"/>
<protein>
    <submittedName>
        <fullName evidence="1">Uncharacterized protein</fullName>
    </submittedName>
</protein>
<reference evidence="1" key="1">
    <citation type="submission" date="2018-10" db="EMBL/GenBank/DDBJ databases">
        <title>Hidden diversity of soil giant viruses.</title>
        <authorList>
            <person name="Schulz F."/>
            <person name="Alteio L."/>
            <person name="Goudeau D."/>
            <person name="Ryan E.M."/>
            <person name="Malmstrom R.R."/>
            <person name="Blanchard J."/>
            <person name="Woyke T."/>
        </authorList>
    </citation>
    <scope>NUCLEOTIDE SEQUENCE</scope>
    <source>
        <strain evidence="1">HYV1</strain>
    </source>
</reference>
<organism evidence="1">
    <name type="scientific">Hyperionvirus sp</name>
    <dbReference type="NCBI Taxonomy" id="2487770"/>
    <lineage>
        <taxon>Viruses</taxon>
        <taxon>Varidnaviria</taxon>
        <taxon>Bamfordvirae</taxon>
        <taxon>Nucleocytoviricota</taxon>
        <taxon>Megaviricetes</taxon>
        <taxon>Imitervirales</taxon>
        <taxon>Mimiviridae</taxon>
        <taxon>Klosneuvirinae</taxon>
    </lineage>
</organism>
<sequence length="48" mass="5905">MEIEKLLIRKIKSVYCIFRKVQELTLARPLRIRTKYVDLELMHLYILN</sequence>
<name>A0A3G5ACF3_9VIRU</name>